<feature type="transmembrane region" description="Helical" evidence="6">
    <location>
        <begin position="329"/>
        <end position="348"/>
    </location>
</feature>
<keyword evidence="8" id="KW-1185">Reference proteome</keyword>
<keyword evidence="5 6" id="KW-0472">Membrane</keyword>
<evidence type="ECO:0000256" key="3">
    <source>
        <dbReference type="ARBA" id="ARBA00022692"/>
    </source>
</evidence>
<evidence type="ECO:0000256" key="4">
    <source>
        <dbReference type="ARBA" id="ARBA00022989"/>
    </source>
</evidence>
<gene>
    <name evidence="7" type="ORF">BFF78_02340</name>
</gene>
<dbReference type="AlphaFoldDB" id="A0A1D7Y3A7"/>
<dbReference type="PIRSF" id="PIRSF006060">
    <property type="entry name" value="AA_transporter"/>
    <property type="match status" value="1"/>
</dbReference>
<dbReference type="EMBL" id="CP017248">
    <property type="protein sequence ID" value="AOR30063.1"/>
    <property type="molecule type" value="Genomic_DNA"/>
</dbReference>
<accession>A0A1D7Y3A7</accession>
<dbReference type="Proteomes" id="UP000094960">
    <property type="component" value="Chromosome"/>
</dbReference>
<feature type="transmembrane region" description="Helical" evidence="6">
    <location>
        <begin position="159"/>
        <end position="180"/>
    </location>
</feature>
<evidence type="ECO:0000313" key="8">
    <source>
        <dbReference type="Proteomes" id="UP000094960"/>
    </source>
</evidence>
<evidence type="ECO:0000256" key="6">
    <source>
        <dbReference type="SAM" id="Phobius"/>
    </source>
</evidence>
<evidence type="ECO:0000256" key="2">
    <source>
        <dbReference type="ARBA" id="ARBA00022475"/>
    </source>
</evidence>
<dbReference type="PANTHER" id="PTHR42770">
    <property type="entry name" value="AMINO ACID TRANSPORTER-RELATED"/>
    <property type="match status" value="1"/>
</dbReference>
<evidence type="ECO:0000313" key="7">
    <source>
        <dbReference type="EMBL" id="AOR30063.1"/>
    </source>
</evidence>
<dbReference type="GO" id="GO:0005886">
    <property type="term" value="C:plasma membrane"/>
    <property type="evidence" value="ECO:0007669"/>
    <property type="project" value="UniProtKB-SubCell"/>
</dbReference>
<feature type="transmembrane region" description="Helical" evidence="6">
    <location>
        <begin position="230"/>
        <end position="255"/>
    </location>
</feature>
<feature type="transmembrane region" description="Helical" evidence="6">
    <location>
        <begin position="94"/>
        <end position="120"/>
    </location>
</feature>
<name>A0A1D7Y3A7_9ACTN</name>
<protein>
    <submittedName>
        <fullName evidence="7">Amino acid permease</fullName>
    </submittedName>
</protein>
<dbReference type="Pfam" id="PF13520">
    <property type="entry name" value="AA_permease_2"/>
    <property type="match status" value="1"/>
</dbReference>
<proteinExistence type="predicted"/>
<feature type="transmembrane region" description="Helical" evidence="6">
    <location>
        <begin position="267"/>
        <end position="289"/>
    </location>
</feature>
<feature type="transmembrane region" description="Helical" evidence="6">
    <location>
        <begin position="192"/>
        <end position="210"/>
    </location>
</feature>
<keyword evidence="3 6" id="KW-0812">Transmembrane</keyword>
<dbReference type="KEGG" id="spun:BFF78_02340"/>
<dbReference type="PANTHER" id="PTHR42770:SF13">
    <property type="entry name" value="L-METHIONINE_BRANCHED-CHAIN AMINO ACID EXPORTER YJEH"/>
    <property type="match status" value="1"/>
</dbReference>
<dbReference type="GO" id="GO:0022857">
    <property type="term" value="F:transmembrane transporter activity"/>
    <property type="evidence" value="ECO:0007669"/>
    <property type="project" value="InterPro"/>
</dbReference>
<dbReference type="InterPro" id="IPR050367">
    <property type="entry name" value="APC_superfamily"/>
</dbReference>
<sequence>MTGAPATRDLSAPPVGTLTVWQGSALYVGAVLGTGVIALPALATRAAGPASLLAWLGLVLLSVPLAATFAALGARYPDGGGVSTYVRHAFGARAAAVVGWCFYFAVPAGAPAAGMFAGAYVAGALGGGRRTVVVTAAVLLVLVAVANGFGLTFSGRLQLALAVLLVALLLAAVVAALPHARLRNLHPFAPHGWSAVGSAAALLVWSFAGWEAITHLAADFRRPARDLPRATAVAIAVVGVLYLAVAATSVLVLGPAAGTSDAPLAELLALGVGGTVQVLAAAVAVLLTLGTMNAYFAGAARLGGALGRDGALPAWLARGGSVGEVPRRSLAVVSGLSGLALAATAVAGVGTRPLVLLTTGSFVTVYALGTAAALRLLPRGSLSRRCALLALVAVAALLVMTGWYLLWPLVVTVGALGYLRRRRATRAVPK</sequence>
<evidence type="ECO:0000256" key="5">
    <source>
        <dbReference type="ARBA" id="ARBA00023136"/>
    </source>
</evidence>
<comment type="subcellular location">
    <subcellularLocation>
        <location evidence="1">Cell membrane</location>
        <topology evidence="1">Multi-pass membrane protein</topology>
    </subcellularLocation>
</comment>
<keyword evidence="4 6" id="KW-1133">Transmembrane helix</keyword>
<feature type="transmembrane region" description="Helical" evidence="6">
    <location>
        <begin position="20"/>
        <end position="40"/>
    </location>
</feature>
<dbReference type="Gene3D" id="1.20.1740.10">
    <property type="entry name" value="Amino acid/polyamine transporter I"/>
    <property type="match status" value="1"/>
</dbReference>
<feature type="transmembrane region" description="Helical" evidence="6">
    <location>
        <begin position="132"/>
        <end position="153"/>
    </location>
</feature>
<feature type="transmembrane region" description="Helical" evidence="6">
    <location>
        <begin position="386"/>
        <end position="406"/>
    </location>
</feature>
<reference evidence="8" key="1">
    <citation type="submission" date="2016-09" db="EMBL/GenBank/DDBJ databases">
        <title>Streptomyces puniciscabiei strain:TW1S1 Genome sequencing and assembly.</title>
        <authorList>
            <person name="Kim M.-K."/>
            <person name="Kim S.B."/>
        </authorList>
    </citation>
    <scope>NUCLEOTIDE SEQUENCE [LARGE SCALE GENOMIC DNA]</scope>
    <source>
        <strain evidence="8">TW1S1</strain>
    </source>
</reference>
<evidence type="ECO:0000256" key="1">
    <source>
        <dbReference type="ARBA" id="ARBA00004651"/>
    </source>
</evidence>
<feature type="transmembrane region" description="Helical" evidence="6">
    <location>
        <begin position="354"/>
        <end position="374"/>
    </location>
</feature>
<feature type="transmembrane region" description="Helical" evidence="6">
    <location>
        <begin position="52"/>
        <end position="74"/>
    </location>
</feature>
<organism evidence="7 8">
    <name type="scientific">Streptomyces fodineus</name>
    <dbReference type="NCBI Taxonomy" id="1904616"/>
    <lineage>
        <taxon>Bacteria</taxon>
        <taxon>Bacillati</taxon>
        <taxon>Actinomycetota</taxon>
        <taxon>Actinomycetes</taxon>
        <taxon>Kitasatosporales</taxon>
        <taxon>Streptomycetaceae</taxon>
        <taxon>Streptomyces</taxon>
    </lineage>
</organism>
<dbReference type="InterPro" id="IPR002293">
    <property type="entry name" value="AA/rel_permease1"/>
</dbReference>
<keyword evidence="2" id="KW-1003">Cell membrane</keyword>